<evidence type="ECO:0008006" key="4">
    <source>
        <dbReference type="Google" id="ProtNLM"/>
    </source>
</evidence>
<reference evidence="2 3" key="1">
    <citation type="submission" date="2024-03" db="EMBL/GenBank/DDBJ databases">
        <authorList>
            <person name="Gkanogiannis A."/>
            <person name="Becerra Lopez-Lavalle L."/>
        </authorList>
    </citation>
    <scope>NUCLEOTIDE SEQUENCE [LARGE SCALE GENOMIC DNA]</scope>
</reference>
<evidence type="ECO:0000256" key="1">
    <source>
        <dbReference type="SAM" id="MobiDB-lite"/>
    </source>
</evidence>
<feature type="region of interest" description="Disordered" evidence="1">
    <location>
        <begin position="1"/>
        <end position="25"/>
    </location>
</feature>
<proteinExistence type="predicted"/>
<dbReference type="InterPro" id="IPR046342">
    <property type="entry name" value="CBS_dom_sf"/>
</dbReference>
<protein>
    <recommendedName>
        <fullName evidence="4">CBS domain-containing protein</fullName>
    </recommendedName>
</protein>
<dbReference type="Proteomes" id="UP001642487">
    <property type="component" value="Chromosome 4"/>
</dbReference>
<dbReference type="PANTHER" id="PTHR12064:SF59">
    <property type="entry name" value="CNNM TRANSMEMBRANE DOMAIN-CONTAINING PROTEIN"/>
    <property type="match status" value="1"/>
</dbReference>
<sequence length="103" mass="11859">MAVVVREKENPEKSVNGNQQEKSLKSKRSLKRLNTFVDRSNSCRKFSGSKKWSKDFNSEVLHIADDLLPKISEEGEAIGIITLEDVIEELLQEEIYDETVYRT</sequence>
<feature type="compositionally biased region" description="Basic and acidic residues" evidence="1">
    <location>
        <begin position="1"/>
        <end position="12"/>
    </location>
</feature>
<dbReference type="PANTHER" id="PTHR12064">
    <property type="entry name" value="METAL TRANSPORTER CNNM"/>
    <property type="match status" value="1"/>
</dbReference>
<gene>
    <name evidence="2" type="ORF">CITCOLO1_LOCUS12541</name>
</gene>
<dbReference type="Gene3D" id="3.10.580.10">
    <property type="entry name" value="CBS-domain"/>
    <property type="match status" value="1"/>
</dbReference>
<name>A0ABP0YJ25_9ROSI</name>
<evidence type="ECO:0000313" key="2">
    <source>
        <dbReference type="EMBL" id="CAK9320493.1"/>
    </source>
</evidence>
<dbReference type="EMBL" id="OZ021738">
    <property type="protein sequence ID" value="CAK9320493.1"/>
    <property type="molecule type" value="Genomic_DNA"/>
</dbReference>
<dbReference type="InterPro" id="IPR045095">
    <property type="entry name" value="ACDP"/>
</dbReference>
<evidence type="ECO:0000313" key="3">
    <source>
        <dbReference type="Proteomes" id="UP001642487"/>
    </source>
</evidence>
<organism evidence="2 3">
    <name type="scientific">Citrullus colocynthis</name>
    <name type="common">colocynth</name>
    <dbReference type="NCBI Taxonomy" id="252529"/>
    <lineage>
        <taxon>Eukaryota</taxon>
        <taxon>Viridiplantae</taxon>
        <taxon>Streptophyta</taxon>
        <taxon>Embryophyta</taxon>
        <taxon>Tracheophyta</taxon>
        <taxon>Spermatophyta</taxon>
        <taxon>Magnoliopsida</taxon>
        <taxon>eudicotyledons</taxon>
        <taxon>Gunneridae</taxon>
        <taxon>Pentapetalae</taxon>
        <taxon>rosids</taxon>
        <taxon>fabids</taxon>
        <taxon>Cucurbitales</taxon>
        <taxon>Cucurbitaceae</taxon>
        <taxon>Benincaseae</taxon>
        <taxon>Citrullus</taxon>
    </lineage>
</organism>
<accession>A0ABP0YJ25</accession>
<keyword evidence="3" id="KW-1185">Reference proteome</keyword>